<dbReference type="InterPro" id="IPR001128">
    <property type="entry name" value="Cyt_P450"/>
</dbReference>
<evidence type="ECO:0000256" key="6">
    <source>
        <dbReference type="ARBA" id="ARBA00022723"/>
    </source>
</evidence>
<evidence type="ECO:0000256" key="13">
    <source>
        <dbReference type="PIRSR" id="PIRSR602401-1"/>
    </source>
</evidence>
<evidence type="ECO:0000313" key="17">
    <source>
        <dbReference type="EMBL" id="KAF2894285.1"/>
    </source>
</evidence>
<comment type="subcellular location">
    <subcellularLocation>
        <location evidence="3">Endoplasmic reticulum membrane</location>
        <topology evidence="3">Peripheral membrane protein</topology>
    </subcellularLocation>
    <subcellularLocation>
        <location evidence="2">Microsome membrane</location>
        <topology evidence="2">Peripheral membrane protein</topology>
    </subcellularLocation>
</comment>
<evidence type="ECO:0008006" key="19">
    <source>
        <dbReference type="Google" id="ProtNLM"/>
    </source>
</evidence>
<dbReference type="PROSITE" id="PS00086">
    <property type="entry name" value="CYTOCHROME_P450"/>
    <property type="match status" value="1"/>
</dbReference>
<comment type="similarity">
    <text evidence="4 14">Belongs to the cytochrome P450 family.</text>
</comment>
<dbReference type="CDD" id="cd11056">
    <property type="entry name" value="CYP6-like"/>
    <property type="match status" value="1"/>
</dbReference>
<organism evidence="17 18">
    <name type="scientific">Ignelater luminosus</name>
    <name type="common">Cucubano</name>
    <name type="synonym">Pyrophorus luminosus</name>
    <dbReference type="NCBI Taxonomy" id="2038154"/>
    <lineage>
        <taxon>Eukaryota</taxon>
        <taxon>Metazoa</taxon>
        <taxon>Ecdysozoa</taxon>
        <taxon>Arthropoda</taxon>
        <taxon>Hexapoda</taxon>
        <taxon>Insecta</taxon>
        <taxon>Pterygota</taxon>
        <taxon>Neoptera</taxon>
        <taxon>Endopterygota</taxon>
        <taxon>Coleoptera</taxon>
        <taxon>Polyphaga</taxon>
        <taxon>Elateriformia</taxon>
        <taxon>Elateroidea</taxon>
        <taxon>Elateridae</taxon>
        <taxon>Agrypninae</taxon>
        <taxon>Pyrophorini</taxon>
        <taxon>Ignelater</taxon>
    </lineage>
</organism>
<keyword evidence="11 14" id="KW-0503">Monooxygenase</keyword>
<dbReference type="PRINTS" id="PR00385">
    <property type="entry name" value="P450"/>
</dbReference>
<dbReference type="SUPFAM" id="SSF48264">
    <property type="entry name" value="Cytochrome P450"/>
    <property type="match status" value="1"/>
</dbReference>
<keyword evidence="7" id="KW-0256">Endoplasmic reticulum</keyword>
<dbReference type="InterPro" id="IPR017972">
    <property type="entry name" value="Cyt_P450_CS"/>
</dbReference>
<evidence type="ECO:0000256" key="7">
    <source>
        <dbReference type="ARBA" id="ARBA00022824"/>
    </source>
</evidence>
<keyword evidence="15" id="KW-0175">Coiled coil</keyword>
<dbReference type="GO" id="GO:0016705">
    <property type="term" value="F:oxidoreductase activity, acting on paired donors, with incorporation or reduction of molecular oxygen"/>
    <property type="evidence" value="ECO:0007669"/>
    <property type="project" value="InterPro"/>
</dbReference>
<feature type="transmembrane region" description="Helical" evidence="16">
    <location>
        <begin position="6"/>
        <end position="25"/>
    </location>
</feature>
<feature type="coiled-coil region" evidence="15">
    <location>
        <begin position="270"/>
        <end position="304"/>
    </location>
</feature>
<dbReference type="Gene3D" id="1.10.630.10">
    <property type="entry name" value="Cytochrome P450"/>
    <property type="match status" value="1"/>
</dbReference>
<evidence type="ECO:0000256" key="12">
    <source>
        <dbReference type="ARBA" id="ARBA00023136"/>
    </source>
</evidence>
<reference evidence="17" key="1">
    <citation type="submission" date="2019-08" db="EMBL/GenBank/DDBJ databases">
        <title>The genome of the North American firefly Photinus pyralis.</title>
        <authorList>
            <consortium name="Photinus pyralis genome working group"/>
            <person name="Fallon T.R."/>
            <person name="Sander Lower S.E."/>
            <person name="Weng J.-K."/>
        </authorList>
    </citation>
    <scope>NUCLEOTIDE SEQUENCE</scope>
    <source>
        <strain evidence="17">TRF0915ILg1</strain>
        <tissue evidence="17">Whole body</tissue>
    </source>
</reference>
<dbReference type="InterPro" id="IPR050476">
    <property type="entry name" value="Insect_CytP450_Detox"/>
</dbReference>
<evidence type="ECO:0000256" key="1">
    <source>
        <dbReference type="ARBA" id="ARBA00001971"/>
    </source>
</evidence>
<dbReference type="GO" id="GO:0004497">
    <property type="term" value="F:monooxygenase activity"/>
    <property type="evidence" value="ECO:0007669"/>
    <property type="project" value="UniProtKB-KW"/>
</dbReference>
<evidence type="ECO:0000256" key="4">
    <source>
        <dbReference type="ARBA" id="ARBA00010617"/>
    </source>
</evidence>
<dbReference type="FunFam" id="1.10.630.10:FF:000042">
    <property type="entry name" value="Cytochrome P450"/>
    <property type="match status" value="1"/>
</dbReference>
<dbReference type="EMBL" id="VTPC01007155">
    <property type="protein sequence ID" value="KAF2894285.1"/>
    <property type="molecule type" value="Genomic_DNA"/>
</dbReference>
<evidence type="ECO:0000256" key="16">
    <source>
        <dbReference type="SAM" id="Phobius"/>
    </source>
</evidence>
<comment type="cofactor">
    <cofactor evidence="1 13">
        <name>heme</name>
        <dbReference type="ChEBI" id="CHEBI:30413"/>
    </cofactor>
</comment>
<dbReference type="PANTHER" id="PTHR24292:SF54">
    <property type="entry name" value="CYP9F3-RELATED"/>
    <property type="match status" value="1"/>
</dbReference>
<dbReference type="PRINTS" id="PR00463">
    <property type="entry name" value="EP450I"/>
</dbReference>
<keyword evidence="8" id="KW-0492">Microsome</keyword>
<gene>
    <name evidence="17" type="ORF">ILUMI_11890</name>
</gene>
<evidence type="ECO:0000256" key="8">
    <source>
        <dbReference type="ARBA" id="ARBA00022848"/>
    </source>
</evidence>
<dbReference type="InterPro" id="IPR036396">
    <property type="entry name" value="Cyt_P450_sf"/>
</dbReference>
<dbReference type="OrthoDB" id="2789670at2759"/>
<keyword evidence="5 13" id="KW-0349">Heme</keyword>
<keyword evidence="9 14" id="KW-0560">Oxidoreductase</keyword>
<dbReference type="GO" id="GO:0005789">
    <property type="term" value="C:endoplasmic reticulum membrane"/>
    <property type="evidence" value="ECO:0007669"/>
    <property type="project" value="UniProtKB-SubCell"/>
</dbReference>
<keyword evidence="12 16" id="KW-0472">Membrane</keyword>
<comment type="caution">
    <text evidence="17">The sequence shown here is derived from an EMBL/GenBank/DDBJ whole genome shotgun (WGS) entry which is preliminary data.</text>
</comment>
<feature type="binding site" description="axial binding residue" evidence="13">
    <location>
        <position position="456"/>
    </location>
    <ligand>
        <name>heme</name>
        <dbReference type="ChEBI" id="CHEBI:30413"/>
    </ligand>
    <ligandPart>
        <name>Fe</name>
        <dbReference type="ChEBI" id="CHEBI:18248"/>
    </ligandPart>
</feature>
<keyword evidence="10 13" id="KW-0408">Iron</keyword>
<evidence type="ECO:0000256" key="14">
    <source>
        <dbReference type="RuleBase" id="RU000461"/>
    </source>
</evidence>
<evidence type="ECO:0000256" key="2">
    <source>
        <dbReference type="ARBA" id="ARBA00004174"/>
    </source>
</evidence>
<protein>
    <recommendedName>
        <fullName evidence="19">Cytochrome P450</fullName>
    </recommendedName>
</protein>
<evidence type="ECO:0000256" key="11">
    <source>
        <dbReference type="ARBA" id="ARBA00023033"/>
    </source>
</evidence>
<evidence type="ECO:0000313" key="18">
    <source>
        <dbReference type="Proteomes" id="UP000801492"/>
    </source>
</evidence>
<evidence type="ECO:0000256" key="15">
    <source>
        <dbReference type="SAM" id="Coils"/>
    </source>
</evidence>
<sequence>MFWIIVSIGIALFVYFVLIKPFTYWKERNVPSYSVLYMWADTFLGLIRYRTLPDAVIKLYKDFPNCRYFGAYQFSKPALIVKDTELIKLITVKDFDHFVDHSLFAPMESEELWKRNLISLKGDQWRDMRATLSPSFTGSKMKMMFGLMTDCAKQFVKYFKNQNENTTEMEMKDIFTRFTIDVIASTAFGISCDSLRDRENEFYLMGKKITSFGDNILENLKLFAFIFFPRLMKALGTTISDPKVNNFFRRIIRDNIRVREEKNIVRMDMIHLLMEAKKERSQNIDNLEEKRRKRELTEEDITAQAMIFFLAGFDTVATLMCFMAYELAINPSIQQRLQTEIDDTLNECSETLTYERLTKMKYMDAVISESLRKWPTGVALERTCVKPYTIQPVNDNENPVYLKEGNSVLIPLMGFHRDPKYFPEPDRFDPDRFADENKDSINAYAYLPFGSGPRSCIGNRFALMEIKLAFFYVLSEFDITVTEKTQIPIKLSKKLQLSAEGGFWLGLKQRNNK</sequence>
<dbReference type="Pfam" id="PF00067">
    <property type="entry name" value="p450"/>
    <property type="match status" value="1"/>
</dbReference>
<accession>A0A8K0G7A8</accession>
<name>A0A8K0G7A8_IGNLU</name>
<dbReference type="InterPro" id="IPR002401">
    <property type="entry name" value="Cyt_P450_E_grp-I"/>
</dbReference>
<evidence type="ECO:0000256" key="5">
    <source>
        <dbReference type="ARBA" id="ARBA00022617"/>
    </source>
</evidence>
<keyword evidence="16" id="KW-1133">Transmembrane helix</keyword>
<keyword evidence="6 13" id="KW-0479">Metal-binding</keyword>
<keyword evidence="18" id="KW-1185">Reference proteome</keyword>
<evidence type="ECO:0000256" key="9">
    <source>
        <dbReference type="ARBA" id="ARBA00023002"/>
    </source>
</evidence>
<evidence type="ECO:0000256" key="3">
    <source>
        <dbReference type="ARBA" id="ARBA00004406"/>
    </source>
</evidence>
<keyword evidence="16" id="KW-0812">Transmembrane</keyword>
<dbReference type="GO" id="GO:0005506">
    <property type="term" value="F:iron ion binding"/>
    <property type="evidence" value="ECO:0007669"/>
    <property type="project" value="InterPro"/>
</dbReference>
<dbReference type="AlphaFoldDB" id="A0A8K0G7A8"/>
<dbReference type="Proteomes" id="UP000801492">
    <property type="component" value="Unassembled WGS sequence"/>
</dbReference>
<dbReference type="GO" id="GO:0020037">
    <property type="term" value="F:heme binding"/>
    <property type="evidence" value="ECO:0007669"/>
    <property type="project" value="InterPro"/>
</dbReference>
<dbReference type="PANTHER" id="PTHR24292">
    <property type="entry name" value="CYTOCHROME P450"/>
    <property type="match status" value="1"/>
</dbReference>
<proteinExistence type="inferred from homology"/>
<evidence type="ECO:0000256" key="10">
    <source>
        <dbReference type="ARBA" id="ARBA00023004"/>
    </source>
</evidence>